<name>A0ABP6SB38_9ACTN</name>
<evidence type="ECO:0000313" key="1">
    <source>
        <dbReference type="EMBL" id="GAA3372590.1"/>
    </source>
</evidence>
<evidence type="ECO:0008006" key="3">
    <source>
        <dbReference type="Google" id="ProtNLM"/>
    </source>
</evidence>
<sequence>MGRERAGARLDGMNPVIRNRVASVLVAGATAGALLAGGATSAVASTPPSESPSLSDFSDCPDLPTGVDPAKWRCEVFVSEGRFKLGAVDVPAMAPMVITNAEGPLPDGSRGQVFGALRATPTPVPDAPAPFRGSLRLQPEYAGYADFYGDGVHRGALDLKFRLIHPLLDSDCTIGSDADPVKFRMIQDGSTEWVSKNPPVLKFKAHDTAFAAPGAHGCGPLTHLVDQRLGLPAATGDNEISLNASYTFRTYDKLPARS</sequence>
<evidence type="ECO:0000313" key="2">
    <source>
        <dbReference type="Proteomes" id="UP001499990"/>
    </source>
</evidence>
<dbReference type="Proteomes" id="UP001499990">
    <property type="component" value="Unassembled WGS sequence"/>
</dbReference>
<accession>A0ABP6SB38</accession>
<proteinExistence type="predicted"/>
<protein>
    <recommendedName>
        <fullName evidence="3">Secreted protein</fullName>
    </recommendedName>
</protein>
<dbReference type="EMBL" id="BAAAYL010000001">
    <property type="protein sequence ID" value="GAA3372590.1"/>
    <property type="molecule type" value="Genomic_DNA"/>
</dbReference>
<organism evidence="1 2">
    <name type="scientific">Streptomyces sannanensis</name>
    <dbReference type="NCBI Taxonomy" id="285536"/>
    <lineage>
        <taxon>Bacteria</taxon>
        <taxon>Bacillati</taxon>
        <taxon>Actinomycetota</taxon>
        <taxon>Actinomycetes</taxon>
        <taxon>Kitasatosporales</taxon>
        <taxon>Streptomycetaceae</taxon>
        <taxon>Streptomyces</taxon>
    </lineage>
</organism>
<gene>
    <name evidence="1" type="ORF">GCM10020367_28100</name>
</gene>
<reference evidence="2" key="1">
    <citation type="journal article" date="2019" name="Int. J. Syst. Evol. Microbiol.">
        <title>The Global Catalogue of Microorganisms (GCM) 10K type strain sequencing project: providing services to taxonomists for standard genome sequencing and annotation.</title>
        <authorList>
            <consortium name="The Broad Institute Genomics Platform"/>
            <consortium name="The Broad Institute Genome Sequencing Center for Infectious Disease"/>
            <person name="Wu L."/>
            <person name="Ma J."/>
        </authorList>
    </citation>
    <scope>NUCLEOTIDE SEQUENCE [LARGE SCALE GENOMIC DNA]</scope>
    <source>
        <strain evidence="2">JCM 9651</strain>
    </source>
</reference>
<comment type="caution">
    <text evidence="1">The sequence shown here is derived from an EMBL/GenBank/DDBJ whole genome shotgun (WGS) entry which is preliminary data.</text>
</comment>
<keyword evidence="2" id="KW-1185">Reference proteome</keyword>